<dbReference type="SMART" id="SM00028">
    <property type="entry name" value="TPR"/>
    <property type="match status" value="11"/>
</dbReference>
<dbReference type="Pfam" id="PF13432">
    <property type="entry name" value="TPR_16"/>
    <property type="match status" value="2"/>
</dbReference>
<feature type="repeat" description="TPR" evidence="1">
    <location>
        <begin position="861"/>
        <end position="894"/>
    </location>
</feature>
<dbReference type="NCBIfam" id="TIGR02917">
    <property type="entry name" value="PEP_TPR_lipo"/>
    <property type="match status" value="1"/>
</dbReference>
<dbReference type="InterPro" id="IPR019734">
    <property type="entry name" value="TPR_rpt"/>
</dbReference>
<dbReference type="SUPFAM" id="SSF81901">
    <property type="entry name" value="HCP-like"/>
    <property type="match status" value="1"/>
</dbReference>
<evidence type="ECO:0000256" key="1">
    <source>
        <dbReference type="PROSITE-ProRule" id="PRU00339"/>
    </source>
</evidence>
<accession>A0ABQ6GQG6</accession>
<feature type="repeat" description="TPR" evidence="1">
    <location>
        <begin position="214"/>
        <end position="247"/>
    </location>
</feature>
<evidence type="ECO:0000313" key="3">
    <source>
        <dbReference type="Proteomes" id="UP001157186"/>
    </source>
</evidence>
<gene>
    <name evidence="2" type="ORF">tinsulaeT_15530</name>
</gene>
<dbReference type="PANTHER" id="PTHR12558">
    <property type="entry name" value="CELL DIVISION CYCLE 16,23,27"/>
    <property type="match status" value="1"/>
</dbReference>
<name>A0ABQ6GQG6_9GAMM</name>
<dbReference type="Pfam" id="PF13429">
    <property type="entry name" value="TPR_15"/>
    <property type="match status" value="1"/>
</dbReference>
<proteinExistence type="predicted"/>
<comment type="caution">
    <text evidence="2">The sequence shown here is derived from an EMBL/GenBank/DDBJ whole genome shotgun (WGS) entry which is preliminary data.</text>
</comment>
<keyword evidence="1" id="KW-0802">TPR repeat</keyword>
<dbReference type="SUPFAM" id="SSF48452">
    <property type="entry name" value="TPR-like"/>
    <property type="match status" value="4"/>
</dbReference>
<feature type="repeat" description="TPR" evidence="1">
    <location>
        <begin position="112"/>
        <end position="145"/>
    </location>
</feature>
<feature type="repeat" description="TPR" evidence="1">
    <location>
        <begin position="493"/>
        <end position="526"/>
    </location>
</feature>
<keyword evidence="3" id="KW-1185">Reference proteome</keyword>
<dbReference type="Pfam" id="PF12895">
    <property type="entry name" value="ANAPC3"/>
    <property type="match status" value="1"/>
</dbReference>
<dbReference type="InterPro" id="IPR014266">
    <property type="entry name" value="PEP-CTERM_TPR_PrsT"/>
</dbReference>
<dbReference type="PANTHER" id="PTHR12558:SF13">
    <property type="entry name" value="CELL DIVISION CYCLE PROTEIN 27 HOMOLOG"/>
    <property type="match status" value="1"/>
</dbReference>
<reference evidence="2 3" key="1">
    <citation type="submission" date="2023-03" db="EMBL/GenBank/DDBJ databases">
        <title>Draft genome sequence of Thalassotalea insulae KCTC 62186T.</title>
        <authorList>
            <person name="Sawabe T."/>
        </authorList>
    </citation>
    <scope>NUCLEOTIDE SEQUENCE [LARGE SCALE GENOMIC DNA]</scope>
    <source>
        <strain evidence="2 3">KCTC 62186</strain>
    </source>
</reference>
<protein>
    <recommendedName>
        <fullName evidence="4">PEP-CTERM system TPR-repeat protein PrsT</fullName>
    </recommendedName>
</protein>
<dbReference type="Gene3D" id="1.25.40.10">
    <property type="entry name" value="Tetratricopeptide repeat domain"/>
    <property type="match status" value="5"/>
</dbReference>
<evidence type="ECO:0008006" key="4">
    <source>
        <dbReference type="Google" id="ProtNLM"/>
    </source>
</evidence>
<organism evidence="2 3">
    <name type="scientific">Thalassotalea insulae</name>
    <dbReference type="NCBI Taxonomy" id="2056778"/>
    <lineage>
        <taxon>Bacteria</taxon>
        <taxon>Pseudomonadati</taxon>
        <taxon>Pseudomonadota</taxon>
        <taxon>Gammaproteobacteria</taxon>
        <taxon>Alteromonadales</taxon>
        <taxon>Colwelliaceae</taxon>
        <taxon>Thalassotalea</taxon>
    </lineage>
</organism>
<dbReference type="PROSITE" id="PS50005">
    <property type="entry name" value="TPR"/>
    <property type="match status" value="4"/>
</dbReference>
<dbReference type="Proteomes" id="UP001157186">
    <property type="component" value="Unassembled WGS sequence"/>
</dbReference>
<evidence type="ECO:0000313" key="2">
    <source>
        <dbReference type="EMBL" id="GLX78213.1"/>
    </source>
</evidence>
<dbReference type="EMBL" id="BSST01000001">
    <property type="protein sequence ID" value="GLX78213.1"/>
    <property type="molecule type" value="Genomic_DNA"/>
</dbReference>
<dbReference type="InterPro" id="IPR011990">
    <property type="entry name" value="TPR-like_helical_dom_sf"/>
</dbReference>
<sequence>MSLSVRGETADQLYEEALQAFNQKEYAQSIVLLKNTMFENPRHLSGRILLGKTYLLLSEFANAEKQFKQALTDGADSSQILIPLGQSLLLQGKYQELLDTLTVTEQTTLIATEIFSLRGRAFLELTQYDLAKDAFDSAIARGPQEAVGYLGLAILALKQGNISVADKWIDKVFELEPDNAEALQLKGDIYYQQGKLALATTLLNQSLMVDDHNLRTRLLLAEIYIAESKIEQALEHISFVLELKPNYPNVNLLYAFALFKSEKKNEGTKVAKNISSYLSKLDSEDLNRYPSLKLIQGISLYMQESWENAYSHLNFYAKQFPGHEQSHLMVANMDIKFERYQSALEILEHYNGEAKSLEYWQLNLAVLVKLGKFFEALVVVDHALAQYPEQLSLLEYKSKLFLATNNLSEALILLEKMYQRGEASEQLAILLGQLQLSMTQVDKAAKIVSELLAKQPDNPVYLSLSAGIDLQNDNSKSAGEKLRKALTKAPKMLQLYVNLYYVYMMENQVKNAADILNQAYKISPNQPLLLVKLAELSEKLNNFNTANKWRERLYQLQPDDADNLVHYADNLMKINQDEAALKLLLRHRIDYRLNAQYLSRLAAAHLKLKQCSDVDQVLGVLYGLSLNNAKQLVAIADMYLQCRRFELAHRALSYAESLDINNENVQLMRARWLLDINQAQLALKLLQPIAKRGHKKALQLEISAFEFLENYQQAILSAQQLYSQYPLPIHAYKLFTLLVKVNKHEEATALLEQYLSHSDNVNIRRVLAKAYLNQGNKEKAVLHFTTLAMNFNDAESYRQLAILLSVTNLKQAVDYAKKARELNESSPAIAATYGWLLVQFGQAKEGLAHLRFAYARNANQPTLMYRIGETLLMLGKPAQAKQYFQQAVKFDFPDAEKARLQLEKLID</sequence>